<evidence type="ECO:0000313" key="1">
    <source>
        <dbReference type="EMBL" id="MBE9396688.1"/>
    </source>
</evidence>
<name>A0A8J7FIG2_9GAMM</name>
<keyword evidence="2" id="KW-1185">Reference proteome</keyword>
<dbReference type="EMBL" id="JADEYS010000004">
    <property type="protein sequence ID" value="MBE9396688.1"/>
    <property type="molecule type" value="Genomic_DNA"/>
</dbReference>
<comment type="caution">
    <text evidence="1">The sequence shown here is derived from an EMBL/GenBank/DDBJ whole genome shotgun (WGS) entry which is preliminary data.</text>
</comment>
<protein>
    <submittedName>
        <fullName evidence="1">Uncharacterized protein</fullName>
    </submittedName>
</protein>
<dbReference type="AlphaFoldDB" id="A0A8J7FIG2"/>
<dbReference type="Proteomes" id="UP000640333">
    <property type="component" value="Unassembled WGS sequence"/>
</dbReference>
<accession>A0A8J7FIG2</accession>
<reference evidence="1" key="1">
    <citation type="submission" date="2020-10" db="EMBL/GenBank/DDBJ databases">
        <title>Bacterium isolated from coastal waters sediment.</title>
        <authorList>
            <person name="Chen R.-J."/>
            <person name="Lu D.-C."/>
            <person name="Zhu K.-L."/>
            <person name="Du Z.-J."/>
        </authorList>
    </citation>
    <scope>NUCLEOTIDE SEQUENCE</scope>
    <source>
        <strain evidence="1">N1Y112</strain>
    </source>
</reference>
<gene>
    <name evidence="1" type="ORF">IOQ59_05365</name>
</gene>
<sequence>MSDLYIYNDTQMNLTRVRNGILVFTGTTDDGTELRLEVGEEKKVKQLDVLAVDAWSFVDLIPDASAIHVGQVNWEQLQ</sequence>
<organism evidence="1 2">
    <name type="scientific">Pontibacterium sinense</name>
    <dbReference type="NCBI Taxonomy" id="2781979"/>
    <lineage>
        <taxon>Bacteria</taxon>
        <taxon>Pseudomonadati</taxon>
        <taxon>Pseudomonadota</taxon>
        <taxon>Gammaproteobacteria</taxon>
        <taxon>Oceanospirillales</taxon>
        <taxon>Oceanospirillaceae</taxon>
        <taxon>Pontibacterium</taxon>
    </lineage>
</organism>
<proteinExistence type="predicted"/>
<evidence type="ECO:0000313" key="2">
    <source>
        <dbReference type="Proteomes" id="UP000640333"/>
    </source>
</evidence>